<keyword evidence="12" id="KW-0804">Transcription</keyword>
<dbReference type="GO" id="GO:0042393">
    <property type="term" value="F:histone binding"/>
    <property type="evidence" value="ECO:0007669"/>
    <property type="project" value="TreeGrafter"/>
</dbReference>
<evidence type="ECO:0000256" key="6">
    <source>
        <dbReference type="ARBA" id="ARBA00022692"/>
    </source>
</evidence>
<evidence type="ECO:0000256" key="9">
    <source>
        <dbReference type="ARBA" id="ARBA00022989"/>
    </source>
</evidence>
<dbReference type="Pfam" id="PF08512">
    <property type="entry name" value="Rttp106-like_middle"/>
    <property type="match status" value="1"/>
</dbReference>
<evidence type="ECO:0000256" key="5">
    <source>
        <dbReference type="ARBA" id="ARBA00022454"/>
    </source>
</evidence>
<evidence type="ECO:0000256" key="7">
    <source>
        <dbReference type="ARBA" id="ARBA00022705"/>
    </source>
</evidence>
<comment type="similarity">
    <text evidence="4 15">Belongs to the SCAMP family.</text>
</comment>
<dbReference type="GO" id="GO:0003677">
    <property type="term" value="F:DNA binding"/>
    <property type="evidence" value="ECO:0007669"/>
    <property type="project" value="InterPro"/>
</dbReference>
<dbReference type="InterPro" id="IPR007273">
    <property type="entry name" value="SCAMP"/>
</dbReference>
<evidence type="ECO:0000256" key="3">
    <source>
        <dbReference type="ARBA" id="ARBA00010060"/>
    </source>
</evidence>
<evidence type="ECO:0000256" key="16">
    <source>
        <dbReference type="SAM" id="MobiDB-lite"/>
    </source>
</evidence>
<keyword evidence="13" id="KW-0234">DNA repair</keyword>
<evidence type="ECO:0000256" key="10">
    <source>
        <dbReference type="ARBA" id="ARBA00023015"/>
    </source>
</evidence>
<dbReference type="GO" id="GO:0035101">
    <property type="term" value="C:FACT complex"/>
    <property type="evidence" value="ECO:0007669"/>
    <property type="project" value="TreeGrafter"/>
</dbReference>
<evidence type="ECO:0000256" key="15">
    <source>
        <dbReference type="RuleBase" id="RU363122"/>
    </source>
</evidence>
<dbReference type="Gene3D" id="2.30.29.30">
    <property type="entry name" value="Pleckstrin-homology domain (PH domain)/Phosphotyrosine-binding domain (PTB)"/>
    <property type="match status" value="1"/>
</dbReference>
<dbReference type="GO" id="GO:0006281">
    <property type="term" value="P:DNA repair"/>
    <property type="evidence" value="ECO:0007669"/>
    <property type="project" value="UniProtKB-KW"/>
</dbReference>
<dbReference type="Pfam" id="PF04144">
    <property type="entry name" value="SCAMP"/>
    <property type="match status" value="1"/>
</dbReference>
<keyword evidence="6 15" id="KW-0812">Transmembrane</keyword>
<evidence type="ECO:0000256" key="4">
    <source>
        <dbReference type="ARBA" id="ARBA00010482"/>
    </source>
</evidence>
<sequence length="450" mass="48548">MLGQNVNQKVPSWFLGLLYLICGVPGSWWLWYKRLYNGAKSDSALGFVGFFLWFAVHTAFCIWAAIAVPFSANQWSFAGFITAMKALDVCNFCGIIYLVGAGLWAAEAAWSVWVITDVFLFFRGKGGIKQAKEQAQKEAALAAFRGQTGNQRKVDLSAALVTLKGLSFINPRGKFDLTFTKEALVLSNAKSSIVVPTSLITHVAILDQLPNDTKKRCLLFVVLDRQGEPVMNGKQRLEALIVQTLESDTLSTTASTGEVLDGPTVAVLCQAVGMCLPSFDNFLAPNPDVYKSAKGHNAVPAIVKVSPGLLFPLAGALLFAERPALFVPHSDVLAVEFRRPSSATFDLVLHVRSAKAGGEGGSGGETVQQLEFSQVDSAELGRLRNYFASSRIQPYDPAAPPKVGAGPSGGAPEAGDDDDDDEGRDDKDDDSEDDDDEDFDPAELQRMEDG</sequence>
<comment type="caution">
    <text evidence="15">Lacks conserved residue(s) required for the propagation of feature annotation.</text>
</comment>
<keyword evidence="11 15" id="KW-0472">Membrane</keyword>
<evidence type="ECO:0000256" key="13">
    <source>
        <dbReference type="ARBA" id="ARBA00023204"/>
    </source>
</evidence>
<keyword evidence="7" id="KW-0235">DNA replication</keyword>
<dbReference type="EMBL" id="LSYV01000097">
    <property type="protein sequence ID" value="KXZ43258.1"/>
    <property type="molecule type" value="Genomic_DNA"/>
</dbReference>
<keyword evidence="8" id="KW-0227">DNA damage</keyword>
<evidence type="ECO:0000256" key="14">
    <source>
        <dbReference type="ARBA" id="ARBA00023242"/>
    </source>
</evidence>
<feature type="compositionally biased region" description="Acidic residues" evidence="16">
    <location>
        <begin position="414"/>
        <end position="441"/>
    </location>
</feature>
<keyword evidence="5" id="KW-0158">Chromosome</keyword>
<evidence type="ECO:0000256" key="12">
    <source>
        <dbReference type="ARBA" id="ARBA00023163"/>
    </source>
</evidence>
<keyword evidence="15" id="KW-1003">Cell membrane</keyword>
<evidence type="ECO:0000256" key="11">
    <source>
        <dbReference type="ARBA" id="ARBA00023136"/>
    </source>
</evidence>
<dbReference type="PANTHER" id="PTHR45849">
    <property type="entry name" value="FACT COMPLEX SUBUNIT SSRP1"/>
    <property type="match status" value="1"/>
</dbReference>
<dbReference type="InterPro" id="IPR013719">
    <property type="entry name" value="RTT106/SPT16-like_middle_dom"/>
</dbReference>
<dbReference type="SMART" id="SM01287">
    <property type="entry name" value="Rtt106"/>
    <property type="match status" value="1"/>
</dbReference>
<dbReference type="InterPro" id="IPR011993">
    <property type="entry name" value="PH-like_dom_sf"/>
</dbReference>
<comment type="function">
    <text evidence="1 15">Probably involved in membrane trafficking.</text>
</comment>
<comment type="caution">
    <text evidence="18">The sequence shown here is derived from an EMBL/GenBank/DDBJ whole genome shotgun (WGS) entry which is preliminary data.</text>
</comment>
<dbReference type="SUPFAM" id="SSF50729">
    <property type="entry name" value="PH domain-like"/>
    <property type="match status" value="1"/>
</dbReference>
<keyword evidence="10" id="KW-0805">Transcription regulation</keyword>
<dbReference type="Gene3D" id="2.30.29.150">
    <property type="match status" value="1"/>
</dbReference>
<dbReference type="PRINTS" id="PR00887">
    <property type="entry name" value="SSRCOGNITION"/>
</dbReference>
<accession>A0A150G099</accession>
<evidence type="ECO:0000256" key="8">
    <source>
        <dbReference type="ARBA" id="ARBA00022763"/>
    </source>
</evidence>
<name>A0A150G099_GONPE</name>
<proteinExistence type="inferred from homology"/>
<feature type="region of interest" description="Disordered" evidence="16">
    <location>
        <begin position="391"/>
        <end position="450"/>
    </location>
</feature>
<feature type="transmembrane region" description="Helical" evidence="15">
    <location>
        <begin position="95"/>
        <end position="122"/>
    </location>
</feature>
<dbReference type="InterPro" id="IPR050454">
    <property type="entry name" value="RTT106/SSRP1_HistChap/FACT"/>
</dbReference>
<reference evidence="19" key="1">
    <citation type="journal article" date="2016" name="Nat. Commun.">
        <title>The Gonium pectorale genome demonstrates co-option of cell cycle regulation during the evolution of multicellularity.</title>
        <authorList>
            <person name="Hanschen E.R."/>
            <person name="Marriage T.N."/>
            <person name="Ferris P.J."/>
            <person name="Hamaji T."/>
            <person name="Toyoda A."/>
            <person name="Fujiyama A."/>
            <person name="Neme R."/>
            <person name="Noguchi H."/>
            <person name="Minakuchi Y."/>
            <person name="Suzuki M."/>
            <person name="Kawai-Toyooka H."/>
            <person name="Smith D.R."/>
            <person name="Sparks H."/>
            <person name="Anderson J."/>
            <person name="Bakaric R."/>
            <person name="Luria V."/>
            <person name="Karger A."/>
            <person name="Kirschner M.W."/>
            <person name="Durand P.M."/>
            <person name="Michod R.E."/>
            <person name="Nozaki H."/>
            <person name="Olson B.J."/>
        </authorList>
    </citation>
    <scope>NUCLEOTIDE SEQUENCE [LARGE SCALE GENOMIC DNA]</scope>
    <source>
        <strain evidence="19">NIES-2863</strain>
    </source>
</reference>
<keyword evidence="19" id="KW-1185">Reference proteome</keyword>
<dbReference type="OrthoDB" id="242866at2759"/>
<feature type="transmembrane region" description="Helical" evidence="15">
    <location>
        <begin position="44"/>
        <end position="66"/>
    </location>
</feature>
<keyword evidence="15" id="KW-0813">Transport</keyword>
<dbReference type="GO" id="GO:0005886">
    <property type="term" value="C:plasma membrane"/>
    <property type="evidence" value="ECO:0007669"/>
    <property type="project" value="UniProtKB-SubCell"/>
</dbReference>
<keyword evidence="14" id="KW-0539">Nucleus</keyword>
<organism evidence="18 19">
    <name type="scientific">Gonium pectorale</name>
    <name type="common">Green alga</name>
    <dbReference type="NCBI Taxonomy" id="33097"/>
    <lineage>
        <taxon>Eukaryota</taxon>
        <taxon>Viridiplantae</taxon>
        <taxon>Chlorophyta</taxon>
        <taxon>core chlorophytes</taxon>
        <taxon>Chlorophyceae</taxon>
        <taxon>CS clade</taxon>
        <taxon>Chlamydomonadales</taxon>
        <taxon>Volvocaceae</taxon>
        <taxon>Gonium</taxon>
    </lineage>
</organism>
<dbReference type="GO" id="GO:0030658">
    <property type="term" value="C:transport vesicle membrane"/>
    <property type="evidence" value="ECO:0007669"/>
    <property type="project" value="UniProtKB-SubCell"/>
</dbReference>
<dbReference type="AlphaFoldDB" id="A0A150G099"/>
<protein>
    <recommendedName>
        <fullName evidence="15">Secretory carrier-associated membrane protein</fullName>
        <shortName evidence="15">Secretory carrier membrane protein</shortName>
    </recommendedName>
</protein>
<dbReference type="GO" id="GO:0031491">
    <property type="term" value="F:nucleosome binding"/>
    <property type="evidence" value="ECO:0007669"/>
    <property type="project" value="TreeGrafter"/>
</dbReference>
<evidence type="ECO:0000256" key="1">
    <source>
        <dbReference type="ARBA" id="ARBA00004003"/>
    </source>
</evidence>
<dbReference type="PANTHER" id="PTHR45849:SF1">
    <property type="entry name" value="FACT COMPLEX SUBUNIT SSRP1"/>
    <property type="match status" value="1"/>
</dbReference>
<dbReference type="GO" id="GO:0006260">
    <property type="term" value="P:DNA replication"/>
    <property type="evidence" value="ECO:0007669"/>
    <property type="project" value="UniProtKB-KW"/>
</dbReference>
<dbReference type="GO" id="GO:0015031">
    <property type="term" value="P:protein transport"/>
    <property type="evidence" value="ECO:0007669"/>
    <property type="project" value="InterPro"/>
</dbReference>
<comment type="subcellular location">
    <subcellularLocation>
        <location evidence="15">Cell membrane</location>
        <topology evidence="15">Multi-pass membrane protein</topology>
    </subcellularLocation>
    <subcellularLocation>
        <location evidence="15">Cytoplasmic vesicle</location>
        <location evidence="15">Secretory vesicle membrane</location>
        <topology evidence="15">Multi-pass membrane protein</topology>
    </subcellularLocation>
    <subcellularLocation>
        <location evidence="2">Chromosome</location>
    </subcellularLocation>
</comment>
<evidence type="ECO:0000256" key="2">
    <source>
        <dbReference type="ARBA" id="ARBA00004286"/>
    </source>
</evidence>
<dbReference type="Proteomes" id="UP000075714">
    <property type="component" value="Unassembled WGS sequence"/>
</dbReference>
<feature type="domain" description="Histone chaperone RTT106/FACT complex subunit SPT16-like middle" evidence="17">
    <location>
        <begin position="296"/>
        <end position="397"/>
    </location>
</feature>
<evidence type="ECO:0000259" key="17">
    <source>
        <dbReference type="SMART" id="SM01287"/>
    </source>
</evidence>
<evidence type="ECO:0000313" key="19">
    <source>
        <dbReference type="Proteomes" id="UP000075714"/>
    </source>
</evidence>
<gene>
    <name evidence="18" type="ORF">GPECTOR_96g724</name>
</gene>
<feature type="transmembrane region" description="Helical" evidence="15">
    <location>
        <begin position="12"/>
        <end position="32"/>
    </location>
</feature>
<dbReference type="InterPro" id="IPR000969">
    <property type="entry name" value="SSRP1/POB3"/>
</dbReference>
<keyword evidence="9 15" id="KW-1133">Transmembrane helix</keyword>
<comment type="similarity">
    <text evidence="3">Belongs to the SSRP1 family.</text>
</comment>
<keyword evidence="15" id="KW-0968">Cytoplasmic vesicle</keyword>
<evidence type="ECO:0000313" key="18">
    <source>
        <dbReference type="EMBL" id="KXZ43258.1"/>
    </source>
</evidence>